<dbReference type="AlphaFoldDB" id="A0A150SAM7"/>
<sequence length="259" mass="27500">MNFLLHRHLAARDLGSVAAGAGAMLPDLWRMADRRVRPSRAAERPAALPPRLAEVLAGIDHHVALDRWFHAAPVFVEGERRLAETLRGASLGAPRLGLFAHVLWEMCLDGALLRRTGLAPALEALRAGLAAIDGAPGETAASIHHFLRRAPSPAGAPADAPSSAGALADRAAFEARLRRIYDELARGPWIAGYQDGAGLALRLSGVRSRFGMPPFTPEQHDRLAALLDALSDAADAAVDDILRTAPLSAGQSRGTQLRS</sequence>
<proteinExistence type="predicted"/>
<gene>
    <name evidence="1" type="ORF">BE17_47855</name>
</gene>
<accession>A0A150SAM7</accession>
<evidence type="ECO:0000313" key="2">
    <source>
        <dbReference type="Proteomes" id="UP000075635"/>
    </source>
</evidence>
<protein>
    <recommendedName>
        <fullName evidence="3">DUF479 domain-containing protein</fullName>
    </recommendedName>
</protein>
<evidence type="ECO:0000313" key="1">
    <source>
        <dbReference type="EMBL" id="KYF89471.1"/>
    </source>
</evidence>
<dbReference type="Proteomes" id="UP000075635">
    <property type="component" value="Unassembled WGS sequence"/>
</dbReference>
<organism evidence="1 2">
    <name type="scientific">Sorangium cellulosum</name>
    <name type="common">Polyangium cellulosum</name>
    <dbReference type="NCBI Taxonomy" id="56"/>
    <lineage>
        <taxon>Bacteria</taxon>
        <taxon>Pseudomonadati</taxon>
        <taxon>Myxococcota</taxon>
        <taxon>Polyangia</taxon>
        <taxon>Polyangiales</taxon>
        <taxon>Polyangiaceae</taxon>
        <taxon>Sorangium</taxon>
    </lineage>
</organism>
<dbReference type="EMBL" id="JEMB01001222">
    <property type="protein sequence ID" value="KYF89471.1"/>
    <property type="molecule type" value="Genomic_DNA"/>
</dbReference>
<reference evidence="1 2" key="1">
    <citation type="submission" date="2014-02" db="EMBL/GenBank/DDBJ databases">
        <title>The small core and large imbalanced accessory genome model reveals a collaborative survival strategy of Sorangium cellulosum strains in nature.</title>
        <authorList>
            <person name="Han K."/>
            <person name="Peng R."/>
            <person name="Blom J."/>
            <person name="Li Y.-Z."/>
        </authorList>
    </citation>
    <scope>NUCLEOTIDE SEQUENCE [LARGE SCALE GENOMIC DNA]</scope>
    <source>
        <strain evidence="1 2">So0011-07</strain>
    </source>
</reference>
<comment type="caution">
    <text evidence="1">The sequence shown here is derived from an EMBL/GenBank/DDBJ whole genome shotgun (WGS) entry which is preliminary data.</text>
</comment>
<evidence type="ECO:0008006" key="3">
    <source>
        <dbReference type="Google" id="ProtNLM"/>
    </source>
</evidence>
<name>A0A150SAM7_SORCE</name>